<evidence type="ECO:0000256" key="9">
    <source>
        <dbReference type="ARBA" id="ARBA00023004"/>
    </source>
</evidence>
<keyword evidence="15" id="KW-1185">Reference proteome</keyword>
<feature type="transmembrane region" description="Helical" evidence="12">
    <location>
        <begin position="117"/>
        <end position="137"/>
    </location>
</feature>
<gene>
    <name evidence="14" type="ORF">E0D97_09250</name>
</gene>
<feature type="transmembrane region" description="Helical" evidence="12">
    <location>
        <begin position="87"/>
        <end position="111"/>
    </location>
</feature>
<keyword evidence="8" id="KW-0560">Oxidoreductase</keyword>
<dbReference type="GO" id="GO:0005886">
    <property type="term" value="C:plasma membrane"/>
    <property type="evidence" value="ECO:0007669"/>
    <property type="project" value="UniProtKB-SubCell"/>
</dbReference>
<protein>
    <submittedName>
        <fullName evidence="14">Alkane 1-monooxygenase</fullName>
    </submittedName>
</protein>
<feature type="transmembrane region" description="Helical" evidence="12">
    <location>
        <begin position="233"/>
        <end position="256"/>
    </location>
</feature>
<evidence type="ECO:0000256" key="1">
    <source>
        <dbReference type="ARBA" id="ARBA00004429"/>
    </source>
</evidence>
<evidence type="ECO:0000256" key="8">
    <source>
        <dbReference type="ARBA" id="ARBA00023002"/>
    </source>
</evidence>
<feature type="domain" description="Fatty acid desaturase" evidence="13">
    <location>
        <begin position="118"/>
        <end position="331"/>
    </location>
</feature>
<keyword evidence="6" id="KW-0479">Metal-binding</keyword>
<evidence type="ECO:0000256" key="2">
    <source>
        <dbReference type="ARBA" id="ARBA00010823"/>
    </source>
</evidence>
<keyword evidence="4" id="KW-0997">Cell inner membrane</keyword>
<dbReference type="GO" id="GO:0004497">
    <property type="term" value="F:monooxygenase activity"/>
    <property type="evidence" value="ECO:0007669"/>
    <property type="project" value="UniProtKB-KW"/>
</dbReference>
<evidence type="ECO:0000256" key="5">
    <source>
        <dbReference type="ARBA" id="ARBA00022692"/>
    </source>
</evidence>
<evidence type="ECO:0000256" key="7">
    <source>
        <dbReference type="ARBA" id="ARBA00022989"/>
    </source>
</evidence>
<comment type="similarity">
    <text evidence="2">Belongs to the fatty acid desaturase type 1 family. AlkB subfamily.</text>
</comment>
<dbReference type="CDD" id="cd03512">
    <property type="entry name" value="Alkane-hydroxylase"/>
    <property type="match status" value="1"/>
</dbReference>
<sequence length="393" mass="43939">MIFVATTRDGDEIRYRDTKRYLWWLSVAAPAVLGVSAILLWQTGALFWAAFPLLFFFVAVPVLDMLFGEDANNPPEEVVEDLSGDSYYRVLLFCSIPVLWFSFVTSAVVAATMELPVLAYVALALAAGSTSGGGLTVGHELGHKTNALDQWGAKLACALTGYSHFCIEHNRGHHSQVATPEDPASARLGESVYRFALREIPGAARRGWALERTRLERKGLSFWHWKNNLLQGYAVALAVAAILIAFLGWAVVPFLVIHHVFGWLQLTQANYVEHYGLKRERRPNGRYEPCQPRHSWNTNHIVSNLMLFHLQRHSDHHANPMRPYQALRDFEELPRLPSGYPGCFVLAAIPPLWRAVMDPKVLRWADGDLSRTNVAPGHEALYATRFASTPAGS</sequence>
<comment type="subcellular location">
    <subcellularLocation>
        <location evidence="1">Cell inner membrane</location>
        <topology evidence="1">Multi-pass membrane protein</topology>
    </subcellularLocation>
</comment>
<keyword evidence="11 12" id="KW-0472">Membrane</keyword>
<reference evidence="14 15" key="1">
    <citation type="journal article" date="2015" name="Antonie Van Leeuwenhoek">
        <title>Oricola cellulosilytica gen. nov., sp. nov., a cellulose-degrading bacterium of the family Phyllobacteriaceae isolated from surface seashore water, and emended descriptions of Mesorhizobium loti and Phyllobacterium myrsinacearum.</title>
        <authorList>
            <person name="Hameed A."/>
            <person name="Shahina M."/>
            <person name="Lai W.A."/>
            <person name="Lin S.Y."/>
            <person name="Young L.S."/>
            <person name="Liu Y.C."/>
            <person name="Hsu Y.H."/>
            <person name="Young C.C."/>
        </authorList>
    </citation>
    <scope>NUCLEOTIDE SEQUENCE [LARGE SCALE GENOMIC DNA]</scope>
    <source>
        <strain evidence="14 15">KCTC 52183</strain>
    </source>
</reference>
<evidence type="ECO:0000256" key="4">
    <source>
        <dbReference type="ARBA" id="ARBA00022519"/>
    </source>
</evidence>
<dbReference type="Pfam" id="PF00487">
    <property type="entry name" value="FA_desaturase"/>
    <property type="match status" value="1"/>
</dbReference>
<accession>A0A4V6N6B2</accession>
<organism evidence="14 15">
    <name type="scientific">Oricola cellulosilytica</name>
    <dbReference type="NCBI Taxonomy" id="1429082"/>
    <lineage>
        <taxon>Bacteria</taxon>
        <taxon>Pseudomonadati</taxon>
        <taxon>Pseudomonadota</taxon>
        <taxon>Alphaproteobacteria</taxon>
        <taxon>Hyphomicrobiales</taxon>
        <taxon>Ahrensiaceae</taxon>
        <taxon>Oricola</taxon>
    </lineage>
</organism>
<dbReference type="GO" id="GO:0006629">
    <property type="term" value="P:lipid metabolic process"/>
    <property type="evidence" value="ECO:0007669"/>
    <property type="project" value="InterPro"/>
</dbReference>
<keyword evidence="9" id="KW-0408">Iron</keyword>
<dbReference type="Proteomes" id="UP000291301">
    <property type="component" value="Unassembled WGS sequence"/>
</dbReference>
<keyword evidence="3" id="KW-1003">Cell membrane</keyword>
<feature type="transmembrane region" description="Helical" evidence="12">
    <location>
        <begin position="21"/>
        <end position="41"/>
    </location>
</feature>
<evidence type="ECO:0000256" key="12">
    <source>
        <dbReference type="SAM" id="Phobius"/>
    </source>
</evidence>
<keyword evidence="7 12" id="KW-1133">Transmembrane helix</keyword>
<evidence type="ECO:0000256" key="6">
    <source>
        <dbReference type="ARBA" id="ARBA00022723"/>
    </source>
</evidence>
<dbReference type="AlphaFoldDB" id="A0A4V6N6B2"/>
<dbReference type="RefSeq" id="WP_131568108.1">
    <property type="nucleotide sequence ID" value="NZ_JAINFK010000002.1"/>
</dbReference>
<dbReference type="InterPro" id="IPR033885">
    <property type="entry name" value="AlkB/XylM"/>
</dbReference>
<evidence type="ECO:0000313" key="14">
    <source>
        <dbReference type="EMBL" id="TCD14257.1"/>
    </source>
</evidence>
<evidence type="ECO:0000256" key="11">
    <source>
        <dbReference type="ARBA" id="ARBA00023136"/>
    </source>
</evidence>
<evidence type="ECO:0000313" key="15">
    <source>
        <dbReference type="Proteomes" id="UP000291301"/>
    </source>
</evidence>
<feature type="transmembrane region" description="Helical" evidence="12">
    <location>
        <begin position="47"/>
        <end position="67"/>
    </location>
</feature>
<keyword evidence="10 14" id="KW-0503">Monooxygenase</keyword>
<comment type="caution">
    <text evidence="14">The sequence shown here is derived from an EMBL/GenBank/DDBJ whole genome shotgun (WGS) entry which is preliminary data.</text>
</comment>
<dbReference type="PANTHER" id="PTHR38674">
    <property type="entry name" value="ALKANE 1-MONOOXYGENASE 1"/>
    <property type="match status" value="1"/>
</dbReference>
<dbReference type="InterPro" id="IPR005804">
    <property type="entry name" value="FA_desaturase_dom"/>
</dbReference>
<dbReference type="EMBL" id="SJST01000003">
    <property type="protein sequence ID" value="TCD14257.1"/>
    <property type="molecule type" value="Genomic_DNA"/>
</dbReference>
<dbReference type="OrthoDB" id="4759734at2"/>
<evidence type="ECO:0000259" key="13">
    <source>
        <dbReference type="Pfam" id="PF00487"/>
    </source>
</evidence>
<evidence type="ECO:0000256" key="3">
    <source>
        <dbReference type="ARBA" id="ARBA00022475"/>
    </source>
</evidence>
<dbReference type="PANTHER" id="PTHR38674:SF1">
    <property type="entry name" value="ALKANE 1-MONOOXYGENASE 1"/>
    <property type="match status" value="1"/>
</dbReference>
<proteinExistence type="inferred from homology"/>
<dbReference type="GO" id="GO:0046872">
    <property type="term" value="F:metal ion binding"/>
    <property type="evidence" value="ECO:0007669"/>
    <property type="project" value="UniProtKB-KW"/>
</dbReference>
<keyword evidence="5 12" id="KW-0812">Transmembrane</keyword>
<name>A0A4V6N6B2_9HYPH</name>
<evidence type="ECO:0000256" key="10">
    <source>
        <dbReference type="ARBA" id="ARBA00023033"/>
    </source>
</evidence>